<protein>
    <submittedName>
        <fullName evidence="2">Uncharacterized protein</fullName>
    </submittedName>
</protein>
<evidence type="ECO:0000256" key="1">
    <source>
        <dbReference type="SAM" id="MobiDB-lite"/>
    </source>
</evidence>
<comment type="caution">
    <text evidence="2">The sequence shown here is derived from an EMBL/GenBank/DDBJ whole genome shotgun (WGS) entry which is preliminary data.</text>
</comment>
<gene>
    <name evidence="2" type="ORF">ACH5RR_030807</name>
</gene>
<feature type="region of interest" description="Disordered" evidence="1">
    <location>
        <begin position="45"/>
        <end position="73"/>
    </location>
</feature>
<keyword evidence="3" id="KW-1185">Reference proteome</keyword>
<sequence>MYNEMAFVVGKDLATGSFAKGFIDVRLDTLITLDDTMDNTEEVLMEKDIPSSADSTSGTKQHRKRSRSNNEIEKISEKFGEVAAALTKLSNNRLIVSN</sequence>
<organism evidence="2 3">
    <name type="scientific">Cinchona calisaya</name>
    <dbReference type="NCBI Taxonomy" id="153742"/>
    <lineage>
        <taxon>Eukaryota</taxon>
        <taxon>Viridiplantae</taxon>
        <taxon>Streptophyta</taxon>
        <taxon>Embryophyta</taxon>
        <taxon>Tracheophyta</taxon>
        <taxon>Spermatophyta</taxon>
        <taxon>Magnoliopsida</taxon>
        <taxon>eudicotyledons</taxon>
        <taxon>Gunneridae</taxon>
        <taxon>Pentapetalae</taxon>
        <taxon>asterids</taxon>
        <taxon>lamiids</taxon>
        <taxon>Gentianales</taxon>
        <taxon>Rubiaceae</taxon>
        <taxon>Cinchonoideae</taxon>
        <taxon>Cinchoneae</taxon>
        <taxon>Cinchona</taxon>
    </lineage>
</organism>
<proteinExistence type="predicted"/>
<accession>A0ABD2YXU9</accession>
<dbReference type="AlphaFoldDB" id="A0ABD2YXU9"/>
<reference evidence="2 3" key="1">
    <citation type="submission" date="2024-11" db="EMBL/GenBank/DDBJ databases">
        <title>A near-complete genome assembly of Cinchona calisaya.</title>
        <authorList>
            <person name="Lian D.C."/>
            <person name="Zhao X.W."/>
            <person name="Wei L."/>
        </authorList>
    </citation>
    <scope>NUCLEOTIDE SEQUENCE [LARGE SCALE GENOMIC DNA]</scope>
    <source>
        <tissue evidence="2">Nenye</tissue>
    </source>
</reference>
<evidence type="ECO:0000313" key="3">
    <source>
        <dbReference type="Proteomes" id="UP001630127"/>
    </source>
</evidence>
<name>A0ABD2YXU9_9GENT</name>
<dbReference type="EMBL" id="JBJUIK010000012">
    <property type="protein sequence ID" value="KAL3511406.1"/>
    <property type="molecule type" value="Genomic_DNA"/>
</dbReference>
<evidence type="ECO:0000313" key="2">
    <source>
        <dbReference type="EMBL" id="KAL3511406.1"/>
    </source>
</evidence>
<dbReference type="Proteomes" id="UP001630127">
    <property type="component" value="Unassembled WGS sequence"/>
</dbReference>